<reference evidence="9" key="1">
    <citation type="journal article" date="2023" name="Mol. Phylogenet. Evol.">
        <title>Genome-scale phylogeny and comparative genomics of the fungal order Sordariales.</title>
        <authorList>
            <person name="Hensen N."/>
            <person name="Bonometti L."/>
            <person name="Westerberg I."/>
            <person name="Brannstrom I.O."/>
            <person name="Guillou S."/>
            <person name="Cros-Aarteil S."/>
            <person name="Calhoun S."/>
            <person name="Haridas S."/>
            <person name="Kuo A."/>
            <person name="Mondo S."/>
            <person name="Pangilinan J."/>
            <person name="Riley R."/>
            <person name="LaButti K."/>
            <person name="Andreopoulos B."/>
            <person name="Lipzen A."/>
            <person name="Chen C."/>
            <person name="Yan M."/>
            <person name="Daum C."/>
            <person name="Ng V."/>
            <person name="Clum A."/>
            <person name="Steindorff A."/>
            <person name="Ohm R.A."/>
            <person name="Martin F."/>
            <person name="Silar P."/>
            <person name="Natvig D.O."/>
            <person name="Lalanne C."/>
            <person name="Gautier V."/>
            <person name="Ament-Velasquez S.L."/>
            <person name="Kruys A."/>
            <person name="Hutchinson M.I."/>
            <person name="Powell A.J."/>
            <person name="Barry K."/>
            <person name="Miller A.N."/>
            <person name="Grigoriev I.V."/>
            <person name="Debuchy R."/>
            <person name="Gladieux P."/>
            <person name="Hiltunen Thoren M."/>
            <person name="Johannesson H."/>
        </authorList>
    </citation>
    <scope>NUCLEOTIDE SEQUENCE [LARGE SCALE GENOMIC DNA]</scope>
    <source>
        <strain evidence="9">CBS 340.73</strain>
    </source>
</reference>
<evidence type="ECO:0000256" key="7">
    <source>
        <dbReference type="SAM" id="Phobius"/>
    </source>
</evidence>
<feature type="transmembrane region" description="Helical" evidence="7">
    <location>
        <begin position="70"/>
        <end position="90"/>
    </location>
</feature>
<evidence type="ECO:0000256" key="3">
    <source>
        <dbReference type="ARBA" id="ARBA00006757"/>
    </source>
</evidence>
<keyword evidence="4 7" id="KW-0812">Transmembrane</keyword>
<dbReference type="PANTHER" id="PTHR42038">
    <property type="match status" value="1"/>
</dbReference>
<evidence type="ECO:0000256" key="4">
    <source>
        <dbReference type="ARBA" id="ARBA00022692"/>
    </source>
</evidence>
<keyword evidence="5 7" id="KW-1133">Transmembrane helix</keyword>
<feature type="transmembrane region" description="Helical" evidence="7">
    <location>
        <begin position="195"/>
        <end position="218"/>
    </location>
</feature>
<evidence type="ECO:0000313" key="9">
    <source>
        <dbReference type="Proteomes" id="UP001303473"/>
    </source>
</evidence>
<keyword evidence="9" id="KW-1185">Reference proteome</keyword>
<sequence length="227" mass="25398">MSHSTRLTYGSTELAMLAMFGRIVIVATIVPARYVRQAFIDRSYGMPIANVCLNIAFEFIFGVIIPTSVAQVVCFVPWLIIDVGIVYSVVKFGPDVWKDSPLVARNLGATVAAGIVMFWTIIETVGKDDAAFCLAYTDELIISTLSIAHLLKRGNTSGHSFGIWIWRATATIVAVFAFEWRYWHYPVAHARVGQPYSTFLFVTFTLLDLVYLVIYLNLARKEKSKVT</sequence>
<dbReference type="GO" id="GO:0016829">
    <property type="term" value="F:lyase activity"/>
    <property type="evidence" value="ECO:0007669"/>
    <property type="project" value="InterPro"/>
</dbReference>
<evidence type="ECO:0000256" key="2">
    <source>
        <dbReference type="ARBA" id="ARBA00005179"/>
    </source>
</evidence>
<comment type="subcellular location">
    <subcellularLocation>
        <location evidence="1">Membrane</location>
        <topology evidence="1">Multi-pass membrane protein</topology>
    </subcellularLocation>
</comment>
<proteinExistence type="inferred from homology"/>
<evidence type="ECO:0000256" key="1">
    <source>
        <dbReference type="ARBA" id="ARBA00004141"/>
    </source>
</evidence>
<organism evidence="8 9">
    <name type="scientific">Diplogelasinospora grovesii</name>
    <dbReference type="NCBI Taxonomy" id="303347"/>
    <lineage>
        <taxon>Eukaryota</taxon>
        <taxon>Fungi</taxon>
        <taxon>Dikarya</taxon>
        <taxon>Ascomycota</taxon>
        <taxon>Pezizomycotina</taxon>
        <taxon>Sordariomycetes</taxon>
        <taxon>Sordariomycetidae</taxon>
        <taxon>Sordariales</taxon>
        <taxon>Diplogelasinosporaceae</taxon>
        <taxon>Diplogelasinospora</taxon>
    </lineage>
</organism>
<dbReference type="InterPro" id="IPR039020">
    <property type="entry name" value="PaxB-like"/>
</dbReference>
<gene>
    <name evidence="8" type="ORF">QBC46DRAFT_435231</name>
</gene>
<comment type="caution">
    <text evidence="8">The sequence shown here is derived from an EMBL/GenBank/DDBJ whole genome shotgun (WGS) entry which is preliminary data.</text>
</comment>
<comment type="similarity">
    <text evidence="3">Belongs to the paxB family.</text>
</comment>
<protein>
    <submittedName>
        <fullName evidence="8">Uncharacterized protein</fullName>
    </submittedName>
</protein>
<dbReference type="EMBL" id="MU853799">
    <property type="protein sequence ID" value="KAK3940203.1"/>
    <property type="molecule type" value="Genomic_DNA"/>
</dbReference>
<comment type="pathway">
    <text evidence="2">Secondary metabolite biosynthesis.</text>
</comment>
<feature type="transmembrane region" description="Helical" evidence="7">
    <location>
        <begin position="163"/>
        <end position="183"/>
    </location>
</feature>
<dbReference type="PANTHER" id="PTHR42038:SF2">
    <property type="entry name" value="TERPENE CYCLASE AUSL"/>
    <property type="match status" value="1"/>
</dbReference>
<dbReference type="Proteomes" id="UP001303473">
    <property type="component" value="Unassembled WGS sequence"/>
</dbReference>
<feature type="transmembrane region" description="Helical" evidence="7">
    <location>
        <begin position="102"/>
        <end position="122"/>
    </location>
</feature>
<evidence type="ECO:0000313" key="8">
    <source>
        <dbReference type="EMBL" id="KAK3940203.1"/>
    </source>
</evidence>
<name>A0AAN6S4Z4_9PEZI</name>
<keyword evidence="6 7" id="KW-0472">Membrane</keyword>
<dbReference type="GO" id="GO:0016020">
    <property type="term" value="C:membrane"/>
    <property type="evidence" value="ECO:0007669"/>
    <property type="project" value="UniProtKB-SubCell"/>
</dbReference>
<evidence type="ECO:0000256" key="5">
    <source>
        <dbReference type="ARBA" id="ARBA00022989"/>
    </source>
</evidence>
<evidence type="ECO:0000256" key="6">
    <source>
        <dbReference type="ARBA" id="ARBA00023136"/>
    </source>
</evidence>
<accession>A0AAN6S4Z4</accession>
<dbReference type="AlphaFoldDB" id="A0AAN6S4Z4"/>
<feature type="transmembrane region" description="Helical" evidence="7">
    <location>
        <begin position="14"/>
        <end position="32"/>
    </location>
</feature>
<dbReference type="Pfam" id="PF25129">
    <property type="entry name" value="Pyr4-TMTC"/>
    <property type="match status" value="1"/>
</dbReference>